<evidence type="ECO:0000256" key="1">
    <source>
        <dbReference type="SAM" id="MobiDB-lite"/>
    </source>
</evidence>
<dbReference type="EnsemblMetazoa" id="GBRI006497-RA">
    <property type="protein sequence ID" value="GBRI006497-PA"/>
    <property type="gene ID" value="GBRI006497"/>
</dbReference>
<feature type="compositionally biased region" description="Polar residues" evidence="1">
    <location>
        <begin position="21"/>
        <end position="38"/>
    </location>
</feature>
<accession>A0A1A9W4Y6</accession>
<reference evidence="2" key="2">
    <citation type="submission" date="2020-05" db="UniProtKB">
        <authorList>
            <consortium name="EnsemblMetazoa"/>
        </authorList>
    </citation>
    <scope>IDENTIFICATION</scope>
    <source>
        <strain evidence="2">IAEA</strain>
    </source>
</reference>
<feature type="region of interest" description="Disordered" evidence="1">
    <location>
        <begin position="216"/>
        <end position="254"/>
    </location>
</feature>
<sequence length="254" mass="26691">MLTVLVQEPGDEHDAEDAGSQPPTSRAPTALSVTSVAPSKTKDSLNLGMAQIVVTAATPLVEDGTGKSFPPVDEEMGSNSAQEKDATTACAKTATVTKTVATEDDAGSRDVKKIIKIDKEIEGRKAIEACTVTVTLTSPSPYPDDSQSLSDQDLDTSDIPSLKEAQDPFNENAAATATTLADTNANADAFDANFEVNFEDAFAGGATEDYANNIENKEENVQAPKQVVGGRASIPEELDSNQLARLQNLKESNA</sequence>
<dbReference type="Proteomes" id="UP000091820">
    <property type="component" value="Unassembled WGS sequence"/>
</dbReference>
<feature type="compositionally biased region" description="Low complexity" evidence="1">
    <location>
        <begin position="137"/>
        <end position="151"/>
    </location>
</feature>
<dbReference type="AlphaFoldDB" id="A0A1A9W4Y6"/>
<dbReference type="STRING" id="37001.A0A1A9W4Y6"/>
<keyword evidence="3" id="KW-1185">Reference proteome</keyword>
<feature type="region of interest" description="Disordered" evidence="1">
    <location>
        <begin position="1"/>
        <end position="40"/>
    </location>
</feature>
<dbReference type="VEuPathDB" id="VectorBase:GBRI006497"/>
<reference evidence="3" key="1">
    <citation type="submission" date="2014-03" db="EMBL/GenBank/DDBJ databases">
        <authorList>
            <person name="Aksoy S."/>
            <person name="Warren W."/>
            <person name="Wilson R.K."/>
        </authorList>
    </citation>
    <scope>NUCLEOTIDE SEQUENCE [LARGE SCALE GENOMIC DNA]</scope>
    <source>
        <strain evidence="3">IAEA</strain>
    </source>
</reference>
<evidence type="ECO:0000313" key="3">
    <source>
        <dbReference type="Proteomes" id="UP000091820"/>
    </source>
</evidence>
<feature type="region of interest" description="Disordered" evidence="1">
    <location>
        <begin position="137"/>
        <end position="170"/>
    </location>
</feature>
<organism evidence="2 3">
    <name type="scientific">Glossina brevipalpis</name>
    <dbReference type="NCBI Taxonomy" id="37001"/>
    <lineage>
        <taxon>Eukaryota</taxon>
        <taxon>Metazoa</taxon>
        <taxon>Ecdysozoa</taxon>
        <taxon>Arthropoda</taxon>
        <taxon>Hexapoda</taxon>
        <taxon>Insecta</taxon>
        <taxon>Pterygota</taxon>
        <taxon>Neoptera</taxon>
        <taxon>Endopterygota</taxon>
        <taxon>Diptera</taxon>
        <taxon>Brachycera</taxon>
        <taxon>Muscomorpha</taxon>
        <taxon>Hippoboscoidea</taxon>
        <taxon>Glossinidae</taxon>
        <taxon>Glossina</taxon>
    </lineage>
</organism>
<protein>
    <submittedName>
        <fullName evidence="2">Uncharacterized protein</fullName>
    </submittedName>
</protein>
<evidence type="ECO:0000313" key="2">
    <source>
        <dbReference type="EnsemblMetazoa" id="GBRI006497-PA"/>
    </source>
</evidence>
<feature type="region of interest" description="Disordered" evidence="1">
    <location>
        <begin position="61"/>
        <end position="89"/>
    </location>
</feature>
<name>A0A1A9W4Y6_9MUSC</name>
<proteinExistence type="predicted"/>
<feature type="compositionally biased region" description="Polar residues" evidence="1">
    <location>
        <begin position="240"/>
        <end position="254"/>
    </location>
</feature>